<reference evidence="1 2" key="1">
    <citation type="journal article" date="2012" name="New Phytol.">
        <title>Insight into trade-off between wood decay and parasitism from the genome of a fungal forest pathogen.</title>
        <authorList>
            <person name="Olson A."/>
            <person name="Aerts A."/>
            <person name="Asiegbu F."/>
            <person name="Belbahri L."/>
            <person name="Bouzid O."/>
            <person name="Broberg A."/>
            <person name="Canback B."/>
            <person name="Coutinho P.M."/>
            <person name="Cullen D."/>
            <person name="Dalman K."/>
            <person name="Deflorio G."/>
            <person name="van Diepen L.T."/>
            <person name="Dunand C."/>
            <person name="Duplessis S."/>
            <person name="Durling M."/>
            <person name="Gonthier P."/>
            <person name="Grimwood J."/>
            <person name="Fossdal C.G."/>
            <person name="Hansson D."/>
            <person name="Henrissat B."/>
            <person name="Hietala A."/>
            <person name="Himmelstrand K."/>
            <person name="Hoffmeister D."/>
            <person name="Hogberg N."/>
            <person name="James T.Y."/>
            <person name="Karlsson M."/>
            <person name="Kohler A."/>
            <person name="Kues U."/>
            <person name="Lee Y.H."/>
            <person name="Lin Y.C."/>
            <person name="Lind M."/>
            <person name="Lindquist E."/>
            <person name="Lombard V."/>
            <person name="Lucas S."/>
            <person name="Lunden K."/>
            <person name="Morin E."/>
            <person name="Murat C."/>
            <person name="Park J."/>
            <person name="Raffaello T."/>
            <person name="Rouze P."/>
            <person name="Salamov A."/>
            <person name="Schmutz J."/>
            <person name="Solheim H."/>
            <person name="Stahlberg J."/>
            <person name="Velez H."/>
            <person name="de Vries R.P."/>
            <person name="Wiebenga A."/>
            <person name="Woodward S."/>
            <person name="Yakovlev I."/>
            <person name="Garbelotto M."/>
            <person name="Martin F."/>
            <person name="Grigoriev I.V."/>
            <person name="Stenlid J."/>
        </authorList>
    </citation>
    <scope>NUCLEOTIDE SEQUENCE [LARGE SCALE GENOMIC DNA]</scope>
    <source>
        <strain evidence="1 2">TC 32-1</strain>
    </source>
</reference>
<dbReference type="Proteomes" id="UP000030671">
    <property type="component" value="Unassembled WGS sequence"/>
</dbReference>
<name>W4JYK4_HETIT</name>
<sequence length="202" mass="23330">MIYLCSARQKYLRGKITRETNGQEAGWMAEPDKVEGQSRYRTPPVEHTSDGYLTDTPRAREFMLSPLLAGCTSPKVERRTCGSSLYEDPTARMIRCHNQGGWLLQVMQKGARRMHVIENDWAMTVALYIPESEYALWDRKRTYPHSARNARCKHEVLNTWSTFKDHRVIRTLEKIKISLEDYVLLSTSTTVVVLAHYESAAF</sequence>
<accession>W4JYK4</accession>
<organism evidence="1 2">
    <name type="scientific">Heterobasidion irregulare (strain TC 32-1)</name>
    <dbReference type="NCBI Taxonomy" id="747525"/>
    <lineage>
        <taxon>Eukaryota</taxon>
        <taxon>Fungi</taxon>
        <taxon>Dikarya</taxon>
        <taxon>Basidiomycota</taxon>
        <taxon>Agaricomycotina</taxon>
        <taxon>Agaricomycetes</taxon>
        <taxon>Russulales</taxon>
        <taxon>Bondarzewiaceae</taxon>
        <taxon>Heterobasidion</taxon>
        <taxon>Heterobasidion annosum species complex</taxon>
    </lineage>
</organism>
<dbReference type="RefSeq" id="XP_009548865.1">
    <property type="nucleotide sequence ID" value="XM_009550570.1"/>
</dbReference>
<proteinExistence type="predicted"/>
<dbReference type="EMBL" id="KI925461">
    <property type="protein sequence ID" value="ETW78529.1"/>
    <property type="molecule type" value="Genomic_DNA"/>
</dbReference>
<dbReference type="GeneID" id="20666553"/>
<evidence type="ECO:0000313" key="1">
    <source>
        <dbReference type="EMBL" id="ETW78529.1"/>
    </source>
</evidence>
<dbReference type="KEGG" id="hir:HETIRDRAFT_117392"/>
<dbReference type="InParanoid" id="W4JYK4"/>
<dbReference type="HOGENOM" id="CLU_1354772_0_0_1"/>
<keyword evidence="2" id="KW-1185">Reference proteome</keyword>
<dbReference type="AlphaFoldDB" id="W4JYK4"/>
<evidence type="ECO:0000313" key="2">
    <source>
        <dbReference type="Proteomes" id="UP000030671"/>
    </source>
</evidence>
<gene>
    <name evidence="1" type="ORF">HETIRDRAFT_117392</name>
</gene>
<protein>
    <submittedName>
        <fullName evidence="1">Uncharacterized protein</fullName>
    </submittedName>
</protein>